<dbReference type="Gene3D" id="3.30.40.10">
    <property type="entry name" value="Zinc/RING finger domain, C3HC4 (zinc finger)"/>
    <property type="match status" value="1"/>
</dbReference>
<evidence type="ECO:0000259" key="7">
    <source>
        <dbReference type="PROSITE" id="PS50016"/>
    </source>
</evidence>
<dbReference type="OrthoDB" id="692644at2759"/>
<dbReference type="InterPro" id="IPR019786">
    <property type="entry name" value="Zinc_finger_PHD-type_CS"/>
</dbReference>
<reference evidence="8 9" key="1">
    <citation type="journal article" date="2022" name="Hortic Res">
        <title>The genome of Dioscorea zingiberensis sheds light on the biosynthesis, origin and evolution of the medicinally important diosgenin saponins.</title>
        <authorList>
            <person name="Li Y."/>
            <person name="Tan C."/>
            <person name="Li Z."/>
            <person name="Guo J."/>
            <person name="Li S."/>
            <person name="Chen X."/>
            <person name="Wang C."/>
            <person name="Dai X."/>
            <person name="Yang H."/>
            <person name="Song W."/>
            <person name="Hou L."/>
            <person name="Xu J."/>
            <person name="Tong Z."/>
            <person name="Xu A."/>
            <person name="Yuan X."/>
            <person name="Wang W."/>
            <person name="Yang Q."/>
            <person name="Chen L."/>
            <person name="Sun Z."/>
            <person name="Wang K."/>
            <person name="Pan B."/>
            <person name="Chen J."/>
            <person name="Bao Y."/>
            <person name="Liu F."/>
            <person name="Qi X."/>
            <person name="Gang D.R."/>
            <person name="Wen J."/>
            <person name="Li J."/>
        </authorList>
    </citation>
    <scope>NUCLEOTIDE SEQUENCE [LARGE SCALE GENOMIC DNA]</scope>
    <source>
        <strain evidence="8">Dzin_1.0</strain>
    </source>
</reference>
<dbReference type="GO" id="GO:0005634">
    <property type="term" value="C:nucleus"/>
    <property type="evidence" value="ECO:0007669"/>
    <property type="project" value="UniProtKB-SubCell"/>
</dbReference>
<dbReference type="GO" id="GO:0008270">
    <property type="term" value="F:zinc ion binding"/>
    <property type="evidence" value="ECO:0007669"/>
    <property type="project" value="UniProtKB-KW"/>
</dbReference>
<dbReference type="InterPro" id="IPR013083">
    <property type="entry name" value="Znf_RING/FYVE/PHD"/>
</dbReference>
<keyword evidence="4" id="KW-0862">Zinc</keyword>
<dbReference type="Pfam" id="PF15612">
    <property type="entry name" value="WHIM1"/>
    <property type="match status" value="1"/>
</dbReference>
<evidence type="ECO:0000256" key="3">
    <source>
        <dbReference type="ARBA" id="ARBA00022771"/>
    </source>
</evidence>
<feature type="domain" description="PHD-type" evidence="7">
    <location>
        <begin position="287"/>
        <end position="337"/>
    </location>
</feature>
<dbReference type="Pfam" id="PF00628">
    <property type="entry name" value="PHD"/>
    <property type="match status" value="1"/>
</dbReference>
<accession>A0A9D5H256</accession>
<keyword evidence="9" id="KW-1185">Reference proteome</keyword>
<evidence type="ECO:0000256" key="1">
    <source>
        <dbReference type="ARBA" id="ARBA00004123"/>
    </source>
</evidence>
<evidence type="ECO:0000313" key="9">
    <source>
        <dbReference type="Proteomes" id="UP001085076"/>
    </source>
</evidence>
<dbReference type="Proteomes" id="UP001085076">
    <property type="component" value="Unassembled WGS sequence"/>
</dbReference>
<evidence type="ECO:0000256" key="5">
    <source>
        <dbReference type="ARBA" id="ARBA00023242"/>
    </source>
</evidence>
<gene>
    <name evidence="8" type="ORF">J5N97_001673</name>
</gene>
<evidence type="ECO:0000256" key="4">
    <source>
        <dbReference type="ARBA" id="ARBA00022833"/>
    </source>
</evidence>
<organism evidence="8 9">
    <name type="scientific">Dioscorea zingiberensis</name>
    <dbReference type="NCBI Taxonomy" id="325984"/>
    <lineage>
        <taxon>Eukaryota</taxon>
        <taxon>Viridiplantae</taxon>
        <taxon>Streptophyta</taxon>
        <taxon>Embryophyta</taxon>
        <taxon>Tracheophyta</taxon>
        <taxon>Spermatophyta</taxon>
        <taxon>Magnoliopsida</taxon>
        <taxon>Liliopsida</taxon>
        <taxon>Dioscoreales</taxon>
        <taxon>Dioscoreaceae</taxon>
        <taxon>Dioscorea</taxon>
    </lineage>
</organism>
<proteinExistence type="predicted"/>
<dbReference type="InterPro" id="IPR001965">
    <property type="entry name" value="Znf_PHD"/>
</dbReference>
<sequence>MLPVNGLTWPELARRYVLAVSSMNGCVDSPEVYSREGLKLFRCLRGDGGVLCGSLAGVAGMEADALLLAEAERQISNSVKKENEIIFVESKDSDSASGCEHAVTNGSGLPEWAQLLEPVRKLPTNVGTRIRKCVYEALEKDPPEWARKILKHSISKEVYKGNASGPTKKAVLSVLAEVSSGKYQQKPKRAKKEQCSYSLSDAIMRRCRIILRRSASSDEGKTFCNLLGTTLLTSNDNDDEGILGTPAMVLNVVQKFQDTTCLDAERKKELDDILVGPYEIPKAPWEDGVCKVCGIDKDDDSVLLCDTCDSEYHTYCLNPPLVRIPEGNWYCPSCVSGQDKMQYANQQTHAVRRHLKKNLAGEARASQEVLNQLVNIMEEREYWEFSTEERIFLLKFLCDEVLNSALIREHLEQCFDKSNDLQQKLRSLTVEWRNLKCKEEMSVIKAIKEKYKTNLMELVILEKMQLTFTFNSKRNNTPDSSENRLNRAFMAVDNCPDIGGESVLGKNMGLQWKGMLEKHDNNSNPQTCTLYSLSDSKVDDMAVDVNYGGCIDKRSKHRIQLSNLNSEKSDAVVVPDEQLVVPSQDGDGTQEDAMHGIEQGNLHNRSVGVGSSIEDSHNINNIPTLEMNTVMLQSGDIVDRSAALSDNGGTLMEGNTEFMSLGSRVDMSARGIHPFDQDMQGTTHLFPVYLNLKPVILS</sequence>
<dbReference type="InterPro" id="IPR011011">
    <property type="entry name" value="Znf_FYVE_PHD"/>
</dbReference>
<dbReference type="GO" id="GO:0000785">
    <property type="term" value="C:chromatin"/>
    <property type="evidence" value="ECO:0007669"/>
    <property type="project" value="UniProtKB-ARBA"/>
</dbReference>
<keyword evidence="3 6" id="KW-0863">Zinc-finger</keyword>
<dbReference type="SMART" id="SM00249">
    <property type="entry name" value="PHD"/>
    <property type="match status" value="1"/>
</dbReference>
<evidence type="ECO:0000256" key="2">
    <source>
        <dbReference type="ARBA" id="ARBA00022723"/>
    </source>
</evidence>
<comment type="caution">
    <text evidence="8">The sequence shown here is derived from an EMBL/GenBank/DDBJ whole genome shotgun (WGS) entry which is preliminary data.</text>
</comment>
<protein>
    <recommendedName>
        <fullName evidence="7">PHD-type domain-containing protein</fullName>
    </recommendedName>
</protein>
<comment type="subcellular location">
    <subcellularLocation>
        <location evidence="1">Nucleus</location>
    </subcellularLocation>
</comment>
<keyword evidence="5" id="KW-0539">Nucleus</keyword>
<dbReference type="InterPro" id="IPR019787">
    <property type="entry name" value="Znf_PHD-finger"/>
</dbReference>
<dbReference type="AlphaFoldDB" id="A0A9D5H256"/>
<evidence type="ECO:0000256" key="6">
    <source>
        <dbReference type="PROSITE-ProRule" id="PRU00146"/>
    </source>
</evidence>
<dbReference type="PROSITE" id="PS01359">
    <property type="entry name" value="ZF_PHD_1"/>
    <property type="match status" value="1"/>
</dbReference>
<dbReference type="CDD" id="cd15519">
    <property type="entry name" value="PHD1_Lid2p_like"/>
    <property type="match status" value="1"/>
</dbReference>
<dbReference type="InterPro" id="IPR028942">
    <property type="entry name" value="WHIM1_dom"/>
</dbReference>
<keyword evidence="2" id="KW-0479">Metal-binding</keyword>
<dbReference type="EMBL" id="JAGGNH010000079">
    <property type="protein sequence ID" value="KAJ0960467.1"/>
    <property type="molecule type" value="Genomic_DNA"/>
</dbReference>
<dbReference type="PANTHER" id="PTHR47162:SF10">
    <property type="entry name" value="METHYL-CPG-BINDING DOMAIN-CONTAINING PROTEIN 9 ISOFORM X1"/>
    <property type="match status" value="1"/>
</dbReference>
<dbReference type="PROSITE" id="PS50016">
    <property type="entry name" value="ZF_PHD_2"/>
    <property type="match status" value="1"/>
</dbReference>
<dbReference type="PANTHER" id="PTHR47162">
    <property type="entry name" value="OS02G0192300 PROTEIN"/>
    <property type="match status" value="1"/>
</dbReference>
<dbReference type="SUPFAM" id="SSF57903">
    <property type="entry name" value="FYVE/PHD zinc finger"/>
    <property type="match status" value="1"/>
</dbReference>
<evidence type="ECO:0000313" key="8">
    <source>
        <dbReference type="EMBL" id="KAJ0960467.1"/>
    </source>
</evidence>
<name>A0A9D5H256_9LILI</name>